<evidence type="ECO:0000256" key="1">
    <source>
        <dbReference type="SAM" id="MobiDB-lite"/>
    </source>
</evidence>
<evidence type="ECO:0000313" key="3">
    <source>
        <dbReference type="Proteomes" id="UP000288805"/>
    </source>
</evidence>
<reference evidence="2 3" key="1">
    <citation type="journal article" date="2018" name="PLoS Genet.">
        <title>Population sequencing reveals clonal diversity and ancestral inbreeding in the grapevine cultivar Chardonnay.</title>
        <authorList>
            <person name="Roach M.J."/>
            <person name="Johnson D.L."/>
            <person name="Bohlmann J."/>
            <person name="van Vuuren H.J."/>
            <person name="Jones S.J."/>
            <person name="Pretorius I.S."/>
            <person name="Schmidt S.A."/>
            <person name="Borneman A.R."/>
        </authorList>
    </citation>
    <scope>NUCLEOTIDE SEQUENCE [LARGE SCALE GENOMIC DNA]</scope>
    <source>
        <strain evidence="3">cv. Chardonnay</strain>
        <tissue evidence="2">Leaf</tissue>
    </source>
</reference>
<gene>
    <name evidence="2" type="ORF">CK203_096806</name>
</gene>
<comment type="caution">
    <text evidence="2">The sequence shown here is derived from an EMBL/GenBank/DDBJ whole genome shotgun (WGS) entry which is preliminary data.</text>
</comment>
<sequence>MSGLNHSGTSLAVVGRLANVAEEAASINRPGNLNPDVDAAETTPLEEAGAESQSQPSDDPDGLAIVPVKGPPSRSRVRRAIYGPDSLGDFKSGSKRLKLAAFLPMTLTGWRRSGDGN</sequence>
<name>A0A438EJM8_VITVI</name>
<feature type="region of interest" description="Disordered" evidence="1">
    <location>
        <begin position="24"/>
        <end position="76"/>
    </location>
</feature>
<proteinExistence type="predicted"/>
<evidence type="ECO:0000313" key="2">
    <source>
        <dbReference type="EMBL" id="RVW47936.1"/>
    </source>
</evidence>
<dbReference type="Proteomes" id="UP000288805">
    <property type="component" value="Unassembled WGS sequence"/>
</dbReference>
<dbReference type="AlphaFoldDB" id="A0A438EJM8"/>
<accession>A0A438EJM8</accession>
<dbReference type="EMBL" id="QGNW01001262">
    <property type="protein sequence ID" value="RVW47936.1"/>
    <property type="molecule type" value="Genomic_DNA"/>
</dbReference>
<protein>
    <submittedName>
        <fullName evidence="2">Uncharacterized protein</fullName>
    </submittedName>
</protein>
<organism evidence="2 3">
    <name type="scientific">Vitis vinifera</name>
    <name type="common">Grape</name>
    <dbReference type="NCBI Taxonomy" id="29760"/>
    <lineage>
        <taxon>Eukaryota</taxon>
        <taxon>Viridiplantae</taxon>
        <taxon>Streptophyta</taxon>
        <taxon>Embryophyta</taxon>
        <taxon>Tracheophyta</taxon>
        <taxon>Spermatophyta</taxon>
        <taxon>Magnoliopsida</taxon>
        <taxon>eudicotyledons</taxon>
        <taxon>Gunneridae</taxon>
        <taxon>Pentapetalae</taxon>
        <taxon>rosids</taxon>
        <taxon>Vitales</taxon>
        <taxon>Vitaceae</taxon>
        <taxon>Viteae</taxon>
        <taxon>Vitis</taxon>
    </lineage>
</organism>